<comment type="caution">
    <text evidence="1">The sequence shown here is derived from an EMBL/GenBank/DDBJ whole genome shotgun (WGS) entry which is preliminary data.</text>
</comment>
<reference evidence="2" key="1">
    <citation type="submission" date="2017-01" db="EMBL/GenBank/DDBJ databases">
        <title>Comparative genomics of anhydrobiosis in the tardigrade Hypsibius dujardini.</title>
        <authorList>
            <person name="Yoshida Y."/>
            <person name="Koutsovoulos G."/>
            <person name="Laetsch D."/>
            <person name="Stevens L."/>
            <person name="Kumar S."/>
            <person name="Horikawa D."/>
            <person name="Ishino K."/>
            <person name="Komine S."/>
            <person name="Tomita M."/>
            <person name="Blaxter M."/>
            <person name="Arakawa K."/>
        </authorList>
    </citation>
    <scope>NUCLEOTIDE SEQUENCE [LARGE SCALE GENOMIC DNA]</scope>
    <source>
        <strain evidence="2">Z151</strain>
    </source>
</reference>
<protein>
    <recommendedName>
        <fullName evidence="3">UvrD-like helicase C-terminal domain-containing protein</fullName>
    </recommendedName>
</protein>
<sequence length="79" mass="8871">MTCRNSRGPKSQRWQFPFDLAYGCTVHKAQGQSLTPCVYDGERQAFSGGGYTACSRATAFRSYISCQCGKKEQYFLLPQ</sequence>
<gene>
    <name evidence="1" type="ORF">BV898_04071</name>
</gene>
<dbReference type="OrthoDB" id="272985at2759"/>
<proteinExistence type="predicted"/>
<accession>A0A1W0X2T7</accession>
<dbReference type="Proteomes" id="UP000192578">
    <property type="component" value="Unassembled WGS sequence"/>
</dbReference>
<name>A0A1W0X2T7_HYPEX</name>
<dbReference type="EMBL" id="MTYJ01000020">
    <property type="protein sequence ID" value="OQV21857.1"/>
    <property type="molecule type" value="Genomic_DNA"/>
</dbReference>
<dbReference type="InterPro" id="IPR027417">
    <property type="entry name" value="P-loop_NTPase"/>
</dbReference>
<dbReference type="AlphaFoldDB" id="A0A1W0X2T7"/>
<evidence type="ECO:0008006" key="3">
    <source>
        <dbReference type="Google" id="ProtNLM"/>
    </source>
</evidence>
<evidence type="ECO:0000313" key="1">
    <source>
        <dbReference type="EMBL" id="OQV21857.1"/>
    </source>
</evidence>
<keyword evidence="2" id="KW-1185">Reference proteome</keyword>
<organism evidence="1 2">
    <name type="scientific">Hypsibius exemplaris</name>
    <name type="common">Freshwater tardigrade</name>
    <dbReference type="NCBI Taxonomy" id="2072580"/>
    <lineage>
        <taxon>Eukaryota</taxon>
        <taxon>Metazoa</taxon>
        <taxon>Ecdysozoa</taxon>
        <taxon>Tardigrada</taxon>
        <taxon>Eutardigrada</taxon>
        <taxon>Parachela</taxon>
        <taxon>Hypsibioidea</taxon>
        <taxon>Hypsibiidae</taxon>
        <taxon>Hypsibius</taxon>
    </lineage>
</organism>
<evidence type="ECO:0000313" key="2">
    <source>
        <dbReference type="Proteomes" id="UP000192578"/>
    </source>
</evidence>
<dbReference type="SUPFAM" id="SSF52540">
    <property type="entry name" value="P-loop containing nucleoside triphosphate hydrolases"/>
    <property type="match status" value="1"/>
</dbReference>